<dbReference type="InterPro" id="IPR036097">
    <property type="entry name" value="HisK_dim/P_sf"/>
</dbReference>
<keyword evidence="9" id="KW-1133">Transmembrane helix</keyword>
<dbReference type="PANTHER" id="PTHR43065">
    <property type="entry name" value="SENSOR HISTIDINE KINASE"/>
    <property type="match status" value="1"/>
</dbReference>
<keyword evidence="7" id="KW-0067">ATP-binding</keyword>
<evidence type="ECO:0000256" key="5">
    <source>
        <dbReference type="ARBA" id="ARBA00022741"/>
    </source>
</evidence>
<keyword evidence="8" id="KW-0902">Two-component regulatory system</keyword>
<dbReference type="STRING" id="1802583.A2311_05985"/>
<dbReference type="EC" id="2.7.13.3" evidence="2"/>
<evidence type="ECO:0000256" key="9">
    <source>
        <dbReference type="SAM" id="Phobius"/>
    </source>
</evidence>
<comment type="catalytic activity">
    <reaction evidence="1">
        <text>ATP + protein L-histidine = ADP + protein N-phospho-L-histidine.</text>
        <dbReference type="EC" id="2.7.13.3"/>
    </reaction>
</comment>
<organism evidence="11 12">
    <name type="scientific">candidate division WOR-1 bacterium RIFOXYB2_FULL_48_7</name>
    <dbReference type="NCBI Taxonomy" id="1802583"/>
    <lineage>
        <taxon>Bacteria</taxon>
        <taxon>Bacillati</taxon>
        <taxon>Saganbacteria</taxon>
    </lineage>
</organism>
<feature type="transmembrane region" description="Helical" evidence="9">
    <location>
        <begin position="220"/>
        <end position="244"/>
    </location>
</feature>
<dbReference type="Pfam" id="PF02518">
    <property type="entry name" value="HATPase_c"/>
    <property type="match status" value="1"/>
</dbReference>
<dbReference type="GO" id="GO:0000155">
    <property type="term" value="F:phosphorelay sensor kinase activity"/>
    <property type="evidence" value="ECO:0007669"/>
    <property type="project" value="InterPro"/>
</dbReference>
<feature type="transmembrane region" description="Helical" evidence="9">
    <location>
        <begin position="95"/>
        <end position="119"/>
    </location>
</feature>
<keyword evidence="3" id="KW-0597">Phosphoprotein</keyword>
<keyword evidence="4" id="KW-0808">Transferase</keyword>
<dbReference type="Gene3D" id="1.10.287.130">
    <property type="match status" value="1"/>
</dbReference>
<keyword evidence="9" id="KW-0812">Transmembrane</keyword>
<dbReference type="CDD" id="cd00082">
    <property type="entry name" value="HisKA"/>
    <property type="match status" value="1"/>
</dbReference>
<evidence type="ECO:0000256" key="8">
    <source>
        <dbReference type="ARBA" id="ARBA00023012"/>
    </source>
</evidence>
<dbReference type="InterPro" id="IPR003594">
    <property type="entry name" value="HATPase_dom"/>
</dbReference>
<dbReference type="SUPFAM" id="SSF55874">
    <property type="entry name" value="ATPase domain of HSP90 chaperone/DNA topoisomerase II/histidine kinase"/>
    <property type="match status" value="1"/>
</dbReference>
<proteinExistence type="predicted"/>
<dbReference type="InterPro" id="IPR004358">
    <property type="entry name" value="Sig_transdc_His_kin-like_C"/>
</dbReference>
<dbReference type="PRINTS" id="PR00344">
    <property type="entry name" value="BCTRLSENSOR"/>
</dbReference>
<evidence type="ECO:0000256" key="4">
    <source>
        <dbReference type="ARBA" id="ARBA00022679"/>
    </source>
</evidence>
<evidence type="ECO:0000256" key="2">
    <source>
        <dbReference type="ARBA" id="ARBA00012438"/>
    </source>
</evidence>
<gene>
    <name evidence="11" type="ORF">A2311_05985</name>
</gene>
<dbReference type="SMART" id="SM00387">
    <property type="entry name" value="HATPase_c"/>
    <property type="match status" value="1"/>
</dbReference>
<evidence type="ECO:0000313" key="12">
    <source>
        <dbReference type="Proteomes" id="UP000178951"/>
    </source>
</evidence>
<dbReference type="Pfam" id="PF00512">
    <property type="entry name" value="HisKA"/>
    <property type="match status" value="1"/>
</dbReference>
<dbReference type="PANTHER" id="PTHR43065:SF10">
    <property type="entry name" value="PEROXIDE STRESS-ACTIVATED HISTIDINE KINASE MAK3"/>
    <property type="match status" value="1"/>
</dbReference>
<evidence type="ECO:0000256" key="7">
    <source>
        <dbReference type="ARBA" id="ARBA00022840"/>
    </source>
</evidence>
<evidence type="ECO:0000256" key="6">
    <source>
        <dbReference type="ARBA" id="ARBA00022777"/>
    </source>
</evidence>
<keyword evidence="6" id="KW-0418">Kinase</keyword>
<evidence type="ECO:0000313" key="11">
    <source>
        <dbReference type="EMBL" id="OGC35049.1"/>
    </source>
</evidence>
<feature type="transmembrane region" description="Helical" evidence="9">
    <location>
        <begin position="256"/>
        <end position="276"/>
    </location>
</feature>
<evidence type="ECO:0000256" key="1">
    <source>
        <dbReference type="ARBA" id="ARBA00000085"/>
    </source>
</evidence>
<dbReference type="InterPro" id="IPR036890">
    <property type="entry name" value="HATPase_C_sf"/>
</dbReference>
<feature type="transmembrane region" description="Helical" evidence="9">
    <location>
        <begin position="6"/>
        <end position="26"/>
    </location>
</feature>
<feature type="transmembrane region" description="Helical" evidence="9">
    <location>
        <begin position="193"/>
        <end position="211"/>
    </location>
</feature>
<dbReference type="PROSITE" id="PS50109">
    <property type="entry name" value="HIS_KIN"/>
    <property type="match status" value="1"/>
</dbReference>
<dbReference type="Proteomes" id="UP000178951">
    <property type="component" value="Unassembled WGS sequence"/>
</dbReference>
<feature type="transmembrane region" description="Helical" evidence="9">
    <location>
        <begin position="61"/>
        <end position="83"/>
    </location>
</feature>
<dbReference type="InterPro" id="IPR003661">
    <property type="entry name" value="HisK_dim/P_dom"/>
</dbReference>
<dbReference type="SMART" id="SM00388">
    <property type="entry name" value="HisKA"/>
    <property type="match status" value="1"/>
</dbReference>
<feature type="transmembrane region" description="Helical" evidence="9">
    <location>
        <begin position="167"/>
        <end position="187"/>
    </location>
</feature>
<dbReference type="Pfam" id="PF16927">
    <property type="entry name" value="HisKA_7TM"/>
    <property type="match status" value="1"/>
</dbReference>
<dbReference type="EMBL" id="MEUF01000036">
    <property type="protein sequence ID" value="OGC35049.1"/>
    <property type="molecule type" value="Genomic_DNA"/>
</dbReference>
<keyword evidence="5" id="KW-0547">Nucleotide-binding</keyword>
<protein>
    <recommendedName>
        <fullName evidence="2">histidine kinase</fullName>
        <ecNumber evidence="2">2.7.13.3</ecNumber>
    </recommendedName>
</protein>
<feature type="domain" description="Histidine kinase" evidence="10">
    <location>
        <begin position="328"/>
        <end position="535"/>
    </location>
</feature>
<dbReference type="AlphaFoldDB" id="A0A1F4TR32"/>
<dbReference type="InterPro" id="IPR031621">
    <property type="entry name" value="HisKA_7TM"/>
</dbReference>
<name>A0A1F4TR32_UNCSA</name>
<feature type="transmembrane region" description="Helical" evidence="9">
    <location>
        <begin position="131"/>
        <end position="151"/>
    </location>
</feature>
<keyword evidence="9" id="KW-0472">Membrane</keyword>
<evidence type="ECO:0000256" key="3">
    <source>
        <dbReference type="ARBA" id="ARBA00022553"/>
    </source>
</evidence>
<evidence type="ECO:0000259" key="10">
    <source>
        <dbReference type="PROSITE" id="PS50109"/>
    </source>
</evidence>
<dbReference type="Gene3D" id="3.30.565.10">
    <property type="entry name" value="Histidine kinase-like ATPase, C-terminal domain"/>
    <property type="match status" value="1"/>
</dbReference>
<dbReference type="GO" id="GO:0005524">
    <property type="term" value="F:ATP binding"/>
    <property type="evidence" value="ECO:0007669"/>
    <property type="project" value="UniProtKB-KW"/>
</dbReference>
<reference evidence="11 12" key="1">
    <citation type="journal article" date="2016" name="Nat. Commun.">
        <title>Thousands of microbial genomes shed light on interconnected biogeochemical processes in an aquifer system.</title>
        <authorList>
            <person name="Anantharaman K."/>
            <person name="Brown C.T."/>
            <person name="Hug L.A."/>
            <person name="Sharon I."/>
            <person name="Castelle C.J."/>
            <person name="Probst A.J."/>
            <person name="Thomas B.C."/>
            <person name="Singh A."/>
            <person name="Wilkins M.J."/>
            <person name="Karaoz U."/>
            <person name="Brodie E.L."/>
            <person name="Williams K.H."/>
            <person name="Hubbard S.S."/>
            <person name="Banfield J.F."/>
        </authorList>
    </citation>
    <scope>NUCLEOTIDE SEQUENCE [LARGE SCALE GENOMIC DNA]</scope>
</reference>
<sequence length="539" mass="59313">MDLNAIASLSSALVALFLALFALIIGKKGSTNLILSLLALAISGWCFGQFMGGVVAEKSAVLFWTRFNLGCAVFIPVFYYHFIHSYIQKKFSVGWLYLIGLSLLALDFTPLFVADVAAYAGYKYYPIAGPAYYLFGLLAVGLLSIGLLRLIQYIRVARPGQANQAEYVLLASAIGIIGGLTAFFPVFNINLPVISHYLMPVFLALIIYVIVKHRLVEIEYVLTQSLVYSILTVFFTAFYALVILLSTQGLQSVTKYNYQLTVILVVFASVVVFQPLRELVQSWVDRLFFRGNYRLKNEIRELANENSKLYHGLLQADKLAALGTLAAGMAHEIKNPLAAIKGLTQILPENCADPQFMQKYHEIVPRQLDRINKIVNDLLDYGQPNKLALSKVNLGDLLKDVLSLVENQCHKSGIEIINELEPLPPLVADQAKLHQLFLNLVLNAIQAMPQGGALTLSCANSSEKEICLILADTGQGIPAEKLQKIFDPFYTTKETGVGLGLAVVQRIIKEHGGFIEVASQPGKGTKFKICLPIKPGPSA</sequence>
<feature type="transmembrane region" description="Helical" evidence="9">
    <location>
        <begin position="33"/>
        <end position="55"/>
    </location>
</feature>
<comment type="caution">
    <text evidence="11">The sequence shown here is derived from an EMBL/GenBank/DDBJ whole genome shotgun (WGS) entry which is preliminary data.</text>
</comment>
<dbReference type="InterPro" id="IPR005467">
    <property type="entry name" value="His_kinase_dom"/>
</dbReference>
<dbReference type="SUPFAM" id="SSF47384">
    <property type="entry name" value="Homodimeric domain of signal transducing histidine kinase"/>
    <property type="match status" value="1"/>
</dbReference>
<accession>A0A1F4TR32</accession>